<dbReference type="EMBL" id="MTSE01000017">
    <property type="protein sequence ID" value="OUJ71195.1"/>
    <property type="molecule type" value="Genomic_DNA"/>
</dbReference>
<dbReference type="InterPro" id="IPR029044">
    <property type="entry name" value="Nucleotide-diphossugar_trans"/>
</dbReference>
<keyword evidence="2" id="KW-1185">Reference proteome</keyword>
<proteinExistence type="predicted"/>
<dbReference type="AlphaFoldDB" id="A0A243W877"/>
<gene>
    <name evidence="1" type="ORF">BXP70_22195</name>
</gene>
<evidence type="ECO:0000313" key="1">
    <source>
        <dbReference type="EMBL" id="OUJ71195.1"/>
    </source>
</evidence>
<accession>A0A243W877</accession>
<organism evidence="1 2">
    <name type="scientific">Hymenobacter crusticola</name>
    <dbReference type="NCBI Taxonomy" id="1770526"/>
    <lineage>
        <taxon>Bacteria</taxon>
        <taxon>Pseudomonadati</taxon>
        <taxon>Bacteroidota</taxon>
        <taxon>Cytophagia</taxon>
        <taxon>Cytophagales</taxon>
        <taxon>Hymenobacteraceae</taxon>
        <taxon>Hymenobacter</taxon>
    </lineage>
</organism>
<dbReference type="OrthoDB" id="8479124at2"/>
<evidence type="ECO:0000313" key="2">
    <source>
        <dbReference type="Proteomes" id="UP000194873"/>
    </source>
</evidence>
<protein>
    <submittedName>
        <fullName evidence="1">Uncharacterized protein</fullName>
    </submittedName>
</protein>
<dbReference type="Proteomes" id="UP000194873">
    <property type="component" value="Unassembled WGS sequence"/>
</dbReference>
<reference evidence="1 2" key="1">
    <citation type="submission" date="2017-01" db="EMBL/GenBank/DDBJ databases">
        <title>A new Hymenobacter.</title>
        <authorList>
            <person name="Liang Y."/>
            <person name="Feng F."/>
        </authorList>
    </citation>
    <scope>NUCLEOTIDE SEQUENCE [LARGE SCALE GENOMIC DNA]</scope>
    <source>
        <strain evidence="1">MIMBbqt21</strain>
    </source>
</reference>
<dbReference type="RefSeq" id="WP_086596310.1">
    <property type="nucleotide sequence ID" value="NZ_MTSE01000017.1"/>
</dbReference>
<dbReference type="SUPFAM" id="SSF53448">
    <property type="entry name" value="Nucleotide-diphospho-sugar transferases"/>
    <property type="match status" value="1"/>
</dbReference>
<sequence length="315" mass="35611">MNSVVCTLFEGHYHYGLAALTNSLYQQGYRGVIYAGYRGALPEWAAAATENLSPCWPGSQTFEVAEGLQIHFLPVEVNYHLTNYKPDFMLRLWSGPAKDTQGMVYFDPDIVVKCKWKFYDKWITRGVALVHEVIANDMPSSHPLRLEWQEVIARIGKKNNRELRSYINAGFCGLTSNHKEFLKLWSTIISTAVEHYGLDSKTFIPFDRTHIFHGADQDALNIAAMCCECPISEIGPDGMDFINGGWTMSHAVGSPKPWKKKFLLSALKGNPPSLAERAFWLNVAGPIICHGKQEVRVKRASILVSAFIGRFYRRY</sequence>
<comment type="caution">
    <text evidence="1">The sequence shown here is derived from an EMBL/GenBank/DDBJ whole genome shotgun (WGS) entry which is preliminary data.</text>
</comment>
<name>A0A243W877_9BACT</name>